<gene>
    <name evidence="2" type="ORF">AXF42_Ash014157</name>
</gene>
<name>A0A2I0A137_9ASPA</name>
<organism evidence="2 3">
    <name type="scientific">Apostasia shenzhenica</name>
    <dbReference type="NCBI Taxonomy" id="1088818"/>
    <lineage>
        <taxon>Eukaryota</taxon>
        <taxon>Viridiplantae</taxon>
        <taxon>Streptophyta</taxon>
        <taxon>Embryophyta</taxon>
        <taxon>Tracheophyta</taxon>
        <taxon>Spermatophyta</taxon>
        <taxon>Magnoliopsida</taxon>
        <taxon>Liliopsida</taxon>
        <taxon>Asparagales</taxon>
        <taxon>Orchidaceae</taxon>
        <taxon>Apostasioideae</taxon>
        <taxon>Apostasia</taxon>
    </lineage>
</organism>
<dbReference type="Proteomes" id="UP000236161">
    <property type="component" value="Unassembled WGS sequence"/>
</dbReference>
<dbReference type="AlphaFoldDB" id="A0A2I0A137"/>
<feature type="compositionally biased region" description="Low complexity" evidence="1">
    <location>
        <begin position="27"/>
        <end position="38"/>
    </location>
</feature>
<proteinExistence type="predicted"/>
<protein>
    <submittedName>
        <fullName evidence="2">Uncharacterized protein</fullName>
    </submittedName>
</protein>
<reference evidence="2 3" key="1">
    <citation type="journal article" date="2017" name="Nature">
        <title>The Apostasia genome and the evolution of orchids.</title>
        <authorList>
            <person name="Zhang G.Q."/>
            <person name="Liu K.W."/>
            <person name="Li Z."/>
            <person name="Lohaus R."/>
            <person name="Hsiao Y.Y."/>
            <person name="Niu S.C."/>
            <person name="Wang J.Y."/>
            <person name="Lin Y.C."/>
            <person name="Xu Q."/>
            <person name="Chen L.J."/>
            <person name="Yoshida K."/>
            <person name="Fujiwara S."/>
            <person name="Wang Z.W."/>
            <person name="Zhang Y.Q."/>
            <person name="Mitsuda N."/>
            <person name="Wang M."/>
            <person name="Liu G.H."/>
            <person name="Pecoraro L."/>
            <person name="Huang H.X."/>
            <person name="Xiao X.J."/>
            <person name="Lin M."/>
            <person name="Wu X.Y."/>
            <person name="Wu W.L."/>
            <person name="Chen Y.Y."/>
            <person name="Chang S.B."/>
            <person name="Sakamoto S."/>
            <person name="Ohme-Takagi M."/>
            <person name="Yagi M."/>
            <person name="Zeng S.J."/>
            <person name="Shen C.Y."/>
            <person name="Yeh C.M."/>
            <person name="Luo Y.B."/>
            <person name="Tsai W.C."/>
            <person name="Van de Peer Y."/>
            <person name="Liu Z.J."/>
        </authorList>
    </citation>
    <scope>NUCLEOTIDE SEQUENCE [LARGE SCALE GENOMIC DNA]</scope>
    <source>
        <strain evidence="3">cv. Shenzhen</strain>
        <tissue evidence="2">Stem</tissue>
    </source>
</reference>
<feature type="region of interest" description="Disordered" evidence="1">
    <location>
        <begin position="16"/>
        <end position="38"/>
    </location>
</feature>
<accession>A0A2I0A137</accession>
<evidence type="ECO:0000256" key="1">
    <source>
        <dbReference type="SAM" id="MobiDB-lite"/>
    </source>
</evidence>
<evidence type="ECO:0000313" key="2">
    <source>
        <dbReference type="EMBL" id="PKA49255.1"/>
    </source>
</evidence>
<evidence type="ECO:0000313" key="3">
    <source>
        <dbReference type="Proteomes" id="UP000236161"/>
    </source>
</evidence>
<dbReference type="EMBL" id="KZ452039">
    <property type="protein sequence ID" value="PKA49255.1"/>
    <property type="molecule type" value="Genomic_DNA"/>
</dbReference>
<keyword evidence="3" id="KW-1185">Reference proteome</keyword>
<sequence>MLSLLEPLVATKRAIGGGVRAGDSRRPSPLSLSPVHSLVGPSSPTILLCPRFVVSNPLSHRQCLRQRERRKEIKREERGDGPLILWLSPTLPLAGLSTARCGFTKESTEKRESV</sequence>